<reference evidence="1" key="1">
    <citation type="journal article" date="2009" name="PLoS Genet.">
        <title>Sequencing, mapping, and analysis of 27,455 maize full-length cDNAs.</title>
        <authorList>
            <person name="Soderlund C."/>
            <person name="Descour A."/>
            <person name="Kudrna D."/>
            <person name="Bomhoff M."/>
            <person name="Boyd L."/>
            <person name="Currie J."/>
            <person name="Angelova A."/>
            <person name="Collura K."/>
            <person name="Wissotski M."/>
            <person name="Ashley E."/>
            <person name="Morrow D."/>
            <person name="Fernandes J."/>
            <person name="Walbot V."/>
            <person name="Yu Y."/>
        </authorList>
    </citation>
    <scope>NUCLEOTIDE SEQUENCE</scope>
    <source>
        <strain evidence="1">B73</strain>
    </source>
</reference>
<name>C0PJZ4_MAIZE</name>
<proteinExistence type="evidence at transcript level"/>
<sequence>MFSAPFLKESDRDNCILIVLSSSTSLNRGKNQKQVSRIYQIFLFNMKELSWYITIEQIGRFPFQSFTSFRS</sequence>
<evidence type="ECO:0000313" key="1">
    <source>
        <dbReference type="EMBL" id="ACN35510.1"/>
    </source>
</evidence>
<accession>C0PJZ4</accession>
<dbReference type="AlphaFoldDB" id="C0PJZ4"/>
<organism evidence="1">
    <name type="scientific">Zea mays</name>
    <name type="common">Maize</name>
    <dbReference type="NCBI Taxonomy" id="4577"/>
    <lineage>
        <taxon>Eukaryota</taxon>
        <taxon>Viridiplantae</taxon>
        <taxon>Streptophyta</taxon>
        <taxon>Embryophyta</taxon>
        <taxon>Tracheophyta</taxon>
        <taxon>Spermatophyta</taxon>
        <taxon>Magnoliopsida</taxon>
        <taxon>Liliopsida</taxon>
        <taxon>Poales</taxon>
        <taxon>Poaceae</taxon>
        <taxon>PACMAD clade</taxon>
        <taxon>Panicoideae</taxon>
        <taxon>Andropogonodae</taxon>
        <taxon>Andropogoneae</taxon>
        <taxon>Tripsacinae</taxon>
        <taxon>Zea</taxon>
    </lineage>
</organism>
<reference evidence="1" key="2">
    <citation type="submission" date="2012-06" db="EMBL/GenBank/DDBJ databases">
        <authorList>
            <person name="Yu Y."/>
            <person name="Currie J."/>
            <person name="Lomeli R."/>
            <person name="Angelova A."/>
            <person name="Collura K."/>
            <person name="Wissotski M."/>
            <person name="Campos D."/>
            <person name="Kudrna D."/>
            <person name="Golser W."/>
            <person name="Ashely E."/>
            <person name="Descour A."/>
            <person name="Fernandes J."/>
            <person name="Soderlund C."/>
            <person name="Walbot V."/>
        </authorList>
    </citation>
    <scope>NUCLEOTIDE SEQUENCE</scope>
    <source>
        <strain evidence="1">B73</strain>
    </source>
</reference>
<protein>
    <submittedName>
        <fullName evidence="1">Uncharacterized protein</fullName>
    </submittedName>
</protein>
<dbReference type="EMBL" id="BT068613">
    <property type="protein sequence ID" value="ACN35510.1"/>
    <property type="molecule type" value="mRNA"/>
</dbReference>